<evidence type="ECO:0000313" key="1">
    <source>
        <dbReference type="EMBL" id="MEY9314629.1"/>
    </source>
</evidence>
<dbReference type="EMBL" id="JBGBZA010000002">
    <property type="protein sequence ID" value="MEY9314629.1"/>
    <property type="molecule type" value="Genomic_DNA"/>
</dbReference>
<accession>A0ABV4EUN1</accession>
<reference evidence="1 2" key="1">
    <citation type="submission" date="2024-07" db="EMBL/GenBank/DDBJ databases">
        <title>Genomic Encyclopedia of Type Strains, Phase V (KMG-V): Genome sequencing to study the core and pangenomes of soil and plant-associated prokaryotes.</title>
        <authorList>
            <person name="Whitman W."/>
        </authorList>
    </citation>
    <scope>NUCLEOTIDE SEQUENCE [LARGE SCALE GENOMIC DNA]</scope>
    <source>
        <strain evidence="1 2">USDA 415</strain>
    </source>
</reference>
<dbReference type="Proteomes" id="UP001565471">
    <property type="component" value="Unassembled WGS sequence"/>
</dbReference>
<evidence type="ECO:0000313" key="2">
    <source>
        <dbReference type="Proteomes" id="UP001565471"/>
    </source>
</evidence>
<protein>
    <recommendedName>
        <fullName evidence="3">Transposase</fullName>
    </recommendedName>
</protein>
<name>A0ABV4EUN1_BRAEL</name>
<evidence type="ECO:0008006" key="3">
    <source>
        <dbReference type="Google" id="ProtNLM"/>
    </source>
</evidence>
<organism evidence="1 2">
    <name type="scientific">Bradyrhizobium elkanii</name>
    <dbReference type="NCBI Taxonomy" id="29448"/>
    <lineage>
        <taxon>Bacteria</taxon>
        <taxon>Pseudomonadati</taxon>
        <taxon>Pseudomonadota</taxon>
        <taxon>Alphaproteobacteria</taxon>
        <taxon>Hyphomicrobiales</taxon>
        <taxon>Nitrobacteraceae</taxon>
        <taxon>Bradyrhizobium</taxon>
    </lineage>
</organism>
<proteinExistence type="predicted"/>
<sequence length="38" mass="4427">MRVQFRMAFDTPALLLEGTLGYRKIGDYEEAQPPRNEI</sequence>
<comment type="caution">
    <text evidence="1">The sequence shown here is derived from an EMBL/GenBank/DDBJ whole genome shotgun (WGS) entry which is preliminary data.</text>
</comment>
<gene>
    <name evidence="1" type="ORF">ABIF29_001428</name>
</gene>
<keyword evidence="2" id="KW-1185">Reference proteome</keyword>